<dbReference type="Gene3D" id="3.40.190.10">
    <property type="entry name" value="Periplasmic binding protein-like II"/>
    <property type="match status" value="2"/>
</dbReference>
<keyword evidence="7" id="KW-1185">Reference proteome</keyword>
<evidence type="ECO:0000259" key="5">
    <source>
        <dbReference type="PROSITE" id="PS50931"/>
    </source>
</evidence>
<dbReference type="EMBL" id="FTOQ01000008">
    <property type="protein sequence ID" value="SIS97066.1"/>
    <property type="molecule type" value="Genomic_DNA"/>
</dbReference>
<evidence type="ECO:0000256" key="3">
    <source>
        <dbReference type="ARBA" id="ARBA00023125"/>
    </source>
</evidence>
<dbReference type="Pfam" id="PF03466">
    <property type="entry name" value="LysR_substrate"/>
    <property type="match status" value="1"/>
</dbReference>
<dbReference type="Gene3D" id="1.10.10.10">
    <property type="entry name" value="Winged helix-like DNA-binding domain superfamily/Winged helix DNA-binding domain"/>
    <property type="match status" value="1"/>
</dbReference>
<organism evidence="6 7">
    <name type="scientific">Roseivivax lentus</name>
    <dbReference type="NCBI Taxonomy" id="633194"/>
    <lineage>
        <taxon>Bacteria</taxon>
        <taxon>Pseudomonadati</taxon>
        <taxon>Pseudomonadota</taxon>
        <taxon>Alphaproteobacteria</taxon>
        <taxon>Rhodobacterales</taxon>
        <taxon>Roseobacteraceae</taxon>
        <taxon>Roseivivax</taxon>
    </lineage>
</organism>
<dbReference type="AlphaFoldDB" id="A0A1N7NFH6"/>
<dbReference type="InterPro" id="IPR000847">
    <property type="entry name" value="LysR_HTH_N"/>
</dbReference>
<keyword evidence="4" id="KW-0804">Transcription</keyword>
<dbReference type="SUPFAM" id="SSF53850">
    <property type="entry name" value="Periplasmic binding protein-like II"/>
    <property type="match status" value="1"/>
</dbReference>
<dbReference type="InterPro" id="IPR005119">
    <property type="entry name" value="LysR_subst-bd"/>
</dbReference>
<proteinExistence type="inferred from homology"/>
<protein>
    <submittedName>
        <fullName evidence="6">Transcriptional regulator, LysR family</fullName>
    </submittedName>
</protein>
<dbReference type="InterPro" id="IPR050389">
    <property type="entry name" value="LysR-type_TF"/>
</dbReference>
<dbReference type="InterPro" id="IPR036388">
    <property type="entry name" value="WH-like_DNA-bd_sf"/>
</dbReference>
<keyword evidence="2" id="KW-0805">Transcription regulation</keyword>
<dbReference type="SUPFAM" id="SSF46785">
    <property type="entry name" value="Winged helix' DNA-binding domain"/>
    <property type="match status" value="1"/>
</dbReference>
<reference evidence="7" key="1">
    <citation type="submission" date="2017-01" db="EMBL/GenBank/DDBJ databases">
        <authorList>
            <person name="Varghese N."/>
            <person name="Submissions S."/>
        </authorList>
    </citation>
    <scope>NUCLEOTIDE SEQUENCE [LARGE SCALE GENOMIC DNA]</scope>
    <source>
        <strain evidence="7">DSM 29430</strain>
    </source>
</reference>
<dbReference type="STRING" id="633194.SAMN05421759_10841"/>
<dbReference type="PROSITE" id="PS50931">
    <property type="entry name" value="HTH_LYSR"/>
    <property type="match status" value="1"/>
</dbReference>
<dbReference type="PANTHER" id="PTHR30118:SF15">
    <property type="entry name" value="TRANSCRIPTIONAL REGULATORY PROTEIN"/>
    <property type="match status" value="1"/>
</dbReference>
<comment type="similarity">
    <text evidence="1">Belongs to the LysR transcriptional regulatory family.</text>
</comment>
<dbReference type="PANTHER" id="PTHR30118">
    <property type="entry name" value="HTH-TYPE TRANSCRIPTIONAL REGULATOR LEUO-RELATED"/>
    <property type="match status" value="1"/>
</dbReference>
<evidence type="ECO:0000313" key="6">
    <source>
        <dbReference type="EMBL" id="SIS97066.1"/>
    </source>
</evidence>
<dbReference type="GO" id="GO:0003677">
    <property type="term" value="F:DNA binding"/>
    <property type="evidence" value="ECO:0007669"/>
    <property type="project" value="UniProtKB-KW"/>
</dbReference>
<accession>A0A1N7NFH6</accession>
<dbReference type="InterPro" id="IPR036390">
    <property type="entry name" value="WH_DNA-bd_sf"/>
</dbReference>
<dbReference type="GO" id="GO:0003700">
    <property type="term" value="F:DNA-binding transcription factor activity"/>
    <property type="evidence" value="ECO:0007669"/>
    <property type="project" value="InterPro"/>
</dbReference>
<dbReference type="Pfam" id="PF00126">
    <property type="entry name" value="HTH_1"/>
    <property type="match status" value="1"/>
</dbReference>
<dbReference type="RefSeq" id="WP_076448549.1">
    <property type="nucleotide sequence ID" value="NZ_FTOQ01000008.1"/>
</dbReference>
<keyword evidence="3" id="KW-0238">DNA-binding</keyword>
<name>A0A1N7NFH6_9RHOB</name>
<feature type="domain" description="HTH lysR-type" evidence="5">
    <location>
        <begin position="9"/>
        <end position="66"/>
    </location>
</feature>
<evidence type="ECO:0000313" key="7">
    <source>
        <dbReference type="Proteomes" id="UP000186684"/>
    </source>
</evidence>
<evidence type="ECO:0000256" key="1">
    <source>
        <dbReference type="ARBA" id="ARBA00009437"/>
    </source>
</evidence>
<dbReference type="OrthoDB" id="528082at2"/>
<sequence length="314" mass="34492">MKEIQLHRIDLNLLVVFEALMSEGSVAGAAETLAKTPSAISHALARLREQVGDPLMVRVGGRMQPSPFALVLIEDVRPILRSIKRVLAVPEAFDPATSDRVFRVACPISGKVLSDVMRRIRAEAPGVKLEWLSAPRQVYDAVAEGLVDIAHLGGETRLPDGLDAVEVAPFRWTSFLRDGHPALADWGPEAWSRYPHVQVNIANDARSPLDNPADGTPPDRTIGALISEFSSLGPLLAESDLIGTFPRIMMAWDMQTYGLRPVVPQITPAMFRTRFFWSSRLASDPASKWIREIVLTAYAARHAEADHLVEQALG</sequence>
<evidence type="ECO:0000256" key="2">
    <source>
        <dbReference type="ARBA" id="ARBA00023015"/>
    </source>
</evidence>
<evidence type="ECO:0000256" key="4">
    <source>
        <dbReference type="ARBA" id="ARBA00023163"/>
    </source>
</evidence>
<gene>
    <name evidence="6" type="ORF">SAMN05421759_10841</name>
</gene>
<dbReference type="Proteomes" id="UP000186684">
    <property type="component" value="Unassembled WGS sequence"/>
</dbReference>